<evidence type="ECO:0000313" key="2">
    <source>
        <dbReference type="Proteomes" id="UP001157418"/>
    </source>
</evidence>
<accession>A0AAU9M884</accession>
<comment type="caution">
    <text evidence="1">The sequence shown here is derived from an EMBL/GenBank/DDBJ whole genome shotgun (WGS) entry which is preliminary data.</text>
</comment>
<gene>
    <name evidence="1" type="ORF">LVIROSA_LOCUS9105</name>
</gene>
<sequence length="133" mass="15436">MIAGSIWHRSFSFFPYLRSSANQQFVLEATYYIYDSEFRGEKAEKKVDFVRFLIDEIFCDRRSHQIQPSFISISRILGSSLKPHSDISPNYQSQRVDDLNLISTHLCASENFRLGFEVNSGEKGEHCHYMIAS</sequence>
<organism evidence="1 2">
    <name type="scientific">Lactuca virosa</name>
    <dbReference type="NCBI Taxonomy" id="75947"/>
    <lineage>
        <taxon>Eukaryota</taxon>
        <taxon>Viridiplantae</taxon>
        <taxon>Streptophyta</taxon>
        <taxon>Embryophyta</taxon>
        <taxon>Tracheophyta</taxon>
        <taxon>Spermatophyta</taxon>
        <taxon>Magnoliopsida</taxon>
        <taxon>eudicotyledons</taxon>
        <taxon>Gunneridae</taxon>
        <taxon>Pentapetalae</taxon>
        <taxon>asterids</taxon>
        <taxon>campanulids</taxon>
        <taxon>Asterales</taxon>
        <taxon>Asteraceae</taxon>
        <taxon>Cichorioideae</taxon>
        <taxon>Cichorieae</taxon>
        <taxon>Lactucinae</taxon>
        <taxon>Lactuca</taxon>
    </lineage>
</organism>
<evidence type="ECO:0000313" key="1">
    <source>
        <dbReference type="EMBL" id="CAH1421721.1"/>
    </source>
</evidence>
<dbReference type="EMBL" id="CAKMRJ010001112">
    <property type="protein sequence ID" value="CAH1421721.1"/>
    <property type="molecule type" value="Genomic_DNA"/>
</dbReference>
<name>A0AAU9M884_9ASTR</name>
<dbReference type="AlphaFoldDB" id="A0AAU9M884"/>
<dbReference type="Proteomes" id="UP001157418">
    <property type="component" value="Unassembled WGS sequence"/>
</dbReference>
<protein>
    <submittedName>
        <fullName evidence="1">Uncharacterized protein</fullName>
    </submittedName>
</protein>
<keyword evidence="2" id="KW-1185">Reference proteome</keyword>
<proteinExistence type="predicted"/>
<reference evidence="1 2" key="1">
    <citation type="submission" date="2022-01" db="EMBL/GenBank/DDBJ databases">
        <authorList>
            <person name="Xiong W."/>
            <person name="Schranz E."/>
        </authorList>
    </citation>
    <scope>NUCLEOTIDE SEQUENCE [LARGE SCALE GENOMIC DNA]</scope>
</reference>